<feature type="compositionally biased region" description="Gly residues" evidence="1">
    <location>
        <begin position="88"/>
        <end position="114"/>
    </location>
</feature>
<dbReference type="SUPFAM" id="SSF48452">
    <property type="entry name" value="TPR-like"/>
    <property type="match status" value="1"/>
</dbReference>
<evidence type="ECO:0000256" key="1">
    <source>
        <dbReference type="SAM" id="MobiDB-lite"/>
    </source>
</evidence>
<dbReference type="PANTHER" id="PTHR26312">
    <property type="entry name" value="TETRATRICOPEPTIDE REPEAT PROTEIN 5"/>
    <property type="match status" value="1"/>
</dbReference>
<feature type="region of interest" description="Disordered" evidence="1">
    <location>
        <begin position="1"/>
        <end position="26"/>
    </location>
</feature>
<reference evidence="3" key="1">
    <citation type="submission" date="2015-02" db="EMBL/GenBank/DDBJ databases">
        <title>A transcriptome of Wollemia nobilis - a relic of Gondwana.</title>
        <authorList>
            <person name="Chia J.Y."/>
            <person name="Leong Y.S."/>
            <person name="Abdul Karim S."/>
            <person name="Wan Azmi N."/>
            <person name="Hercus R."/>
            <person name="Croft L."/>
        </authorList>
    </citation>
    <scope>NUCLEOTIDE SEQUENCE</scope>
    <source>
        <strain evidence="3">MaeBrown</strain>
        <tissue evidence="3">Leaf</tissue>
    </source>
</reference>
<protein>
    <submittedName>
        <fullName evidence="3">TSA: Wollemia nobilis Ref_Wollemi_Transcript_21754_1291 transcribed RNA sequence</fullName>
    </submittedName>
</protein>
<organism evidence="3">
    <name type="scientific">Wollemia nobilis</name>
    <dbReference type="NCBI Taxonomy" id="56998"/>
    <lineage>
        <taxon>Eukaryota</taxon>
        <taxon>Viridiplantae</taxon>
        <taxon>Streptophyta</taxon>
        <taxon>Embryophyta</taxon>
        <taxon>Tracheophyta</taxon>
        <taxon>Spermatophyta</taxon>
        <taxon>Pinopsida</taxon>
        <taxon>Pinidae</taxon>
        <taxon>Conifers II</taxon>
        <taxon>Araucariales</taxon>
        <taxon>Araucariaceae</taxon>
        <taxon>Wollemia</taxon>
    </lineage>
</organism>
<dbReference type="InterPro" id="IPR011990">
    <property type="entry name" value="TPR-like_helical_dom_sf"/>
</dbReference>
<feature type="compositionally biased region" description="Polar residues" evidence="1">
    <location>
        <begin position="1"/>
        <end position="10"/>
    </location>
</feature>
<accession>A0A0C9S268</accession>
<dbReference type="EMBL" id="GCHU01021595">
    <property type="protein sequence ID" value="JAG85962.1"/>
    <property type="molecule type" value="Transcribed_RNA"/>
</dbReference>
<dbReference type="AlphaFoldDB" id="A0A0C9S268"/>
<dbReference type="InterPro" id="IPR057352">
    <property type="entry name" value="TPR_TmcB/C"/>
</dbReference>
<feature type="region of interest" description="Disordered" evidence="1">
    <location>
        <begin position="84"/>
        <end position="116"/>
    </location>
</feature>
<evidence type="ECO:0000259" key="2">
    <source>
        <dbReference type="Pfam" id="PF25474"/>
    </source>
</evidence>
<dbReference type="Pfam" id="PF25474">
    <property type="entry name" value="TPR_TmcB"/>
    <property type="match status" value="1"/>
</dbReference>
<name>A0A0C9S268_9CONI</name>
<evidence type="ECO:0000313" key="3">
    <source>
        <dbReference type="EMBL" id="JAG85962.1"/>
    </source>
</evidence>
<sequence>MLMRSSSSPVLGSIKSVKSEGDSIPGVCKCVQSPSRLLGGRDFEGEIPKKNLRMPPRKRGVVVVDRLQRGKSFTSGRKSEEGLKSVGLGFGTGGSGEGGGGGGHGGGGDGGSSGGAADSNGTDIYYQKMLESNPGNPLLLRNYAKFLHEVHGDFARAEEYYGRAILANPGDGEVLSLYAKLIWETRKDPPLAEAYFDQAVQANPDDCYVLASYAHFLWNSEEDDDTSEMEAKISTPVLQKSAATAAAA</sequence>
<proteinExistence type="predicted"/>
<feature type="domain" description="TmcB/TmcC TPR repeats" evidence="2">
    <location>
        <begin position="125"/>
        <end position="164"/>
    </location>
</feature>
<dbReference type="PANTHER" id="PTHR26312:SF168">
    <property type="entry name" value="OS06G0606700 PROTEIN"/>
    <property type="match status" value="1"/>
</dbReference>
<dbReference type="Gene3D" id="1.25.40.10">
    <property type="entry name" value="Tetratricopeptide repeat domain"/>
    <property type="match status" value="1"/>
</dbReference>